<reference evidence="5" key="1">
    <citation type="submission" date="2021-04" db="EMBL/GenBank/DDBJ databases">
        <authorList>
            <person name="Vanwijnsberghe S."/>
        </authorList>
    </citation>
    <scope>NUCLEOTIDE SEQUENCE</scope>
    <source>
        <strain evidence="5">LMG 31841</strain>
    </source>
</reference>
<evidence type="ECO:0000256" key="1">
    <source>
        <dbReference type="ARBA" id="ARBA00023015"/>
    </source>
</evidence>
<dbReference type="SUPFAM" id="SSF46785">
    <property type="entry name" value="Winged helix' DNA-binding domain"/>
    <property type="match status" value="1"/>
</dbReference>
<feature type="domain" description="HTH gntR-type" evidence="4">
    <location>
        <begin position="11"/>
        <end position="79"/>
    </location>
</feature>
<sequence length="223" mass="24055">MSTAPRKLRRTTLAGDAHAAVRDLLLGGTRYAPGEKISIEELARDLGVSRSPIWTAVARLEAEGIVEVSPRQGVFLVGFAPERVRAVFEAREALEGMAARLAARRMSDAALAELAGTVARQTAALERKGRTAYDKANSDFHEALLAGCENPAITKALRSLYAQTQAMCGKRTATFEQLAGNRDEHAAILKALEAHDEEAAEHTARAHVAQRLTKLLPDGPCTY</sequence>
<dbReference type="PANTHER" id="PTHR43537:SF49">
    <property type="entry name" value="TRANSCRIPTIONAL REGULATORY PROTEIN"/>
    <property type="match status" value="1"/>
</dbReference>
<dbReference type="InterPro" id="IPR036390">
    <property type="entry name" value="WH_DNA-bd_sf"/>
</dbReference>
<dbReference type="Gene3D" id="1.20.120.530">
    <property type="entry name" value="GntR ligand-binding domain-like"/>
    <property type="match status" value="1"/>
</dbReference>
<dbReference type="Pfam" id="PF00392">
    <property type="entry name" value="GntR"/>
    <property type="match status" value="1"/>
</dbReference>
<protein>
    <submittedName>
        <fullName evidence="5">D-xylose utilization operon transcriptional repressor</fullName>
    </submittedName>
</protein>
<proteinExistence type="predicted"/>
<dbReference type="PANTHER" id="PTHR43537">
    <property type="entry name" value="TRANSCRIPTIONAL REGULATOR, GNTR FAMILY"/>
    <property type="match status" value="1"/>
</dbReference>
<evidence type="ECO:0000256" key="3">
    <source>
        <dbReference type="ARBA" id="ARBA00023163"/>
    </source>
</evidence>
<dbReference type="InterPro" id="IPR000524">
    <property type="entry name" value="Tscrpt_reg_HTH_GntR"/>
</dbReference>
<dbReference type="Pfam" id="PF07729">
    <property type="entry name" value="FCD"/>
    <property type="match status" value="1"/>
</dbReference>
<dbReference type="RefSeq" id="WP_228876963.1">
    <property type="nucleotide sequence ID" value="NZ_CAJQYX010000026.1"/>
</dbReference>
<evidence type="ECO:0000313" key="6">
    <source>
        <dbReference type="Proteomes" id="UP000789704"/>
    </source>
</evidence>
<comment type="caution">
    <text evidence="5">The sequence shown here is derived from an EMBL/GenBank/DDBJ whole genome shotgun (WGS) entry which is preliminary data.</text>
</comment>
<gene>
    <name evidence="5" type="primary">gntR</name>
    <name evidence="5" type="ORF">LMG31841_02546</name>
</gene>
<dbReference type="PROSITE" id="PS50949">
    <property type="entry name" value="HTH_GNTR"/>
    <property type="match status" value="1"/>
</dbReference>
<keyword evidence="3" id="KW-0804">Transcription</keyword>
<evidence type="ECO:0000313" key="5">
    <source>
        <dbReference type="EMBL" id="CAG4897967.1"/>
    </source>
</evidence>
<dbReference type="AlphaFoldDB" id="A0A9N8X185"/>
<dbReference type="InterPro" id="IPR008920">
    <property type="entry name" value="TF_FadR/GntR_C"/>
</dbReference>
<dbReference type="InterPro" id="IPR036388">
    <property type="entry name" value="WH-like_DNA-bd_sf"/>
</dbReference>
<accession>A0A9N8X185</accession>
<evidence type="ECO:0000259" key="4">
    <source>
        <dbReference type="PROSITE" id="PS50949"/>
    </source>
</evidence>
<dbReference type="SMART" id="SM00345">
    <property type="entry name" value="HTH_GNTR"/>
    <property type="match status" value="1"/>
</dbReference>
<dbReference type="InterPro" id="IPR000485">
    <property type="entry name" value="AsnC-type_HTH_dom"/>
</dbReference>
<dbReference type="Gene3D" id="1.10.10.10">
    <property type="entry name" value="Winged helix-like DNA-binding domain superfamily/Winged helix DNA-binding domain"/>
    <property type="match status" value="1"/>
</dbReference>
<dbReference type="GO" id="GO:0003700">
    <property type="term" value="F:DNA-binding transcription factor activity"/>
    <property type="evidence" value="ECO:0007669"/>
    <property type="project" value="InterPro"/>
</dbReference>
<dbReference type="PRINTS" id="PR00033">
    <property type="entry name" value="HTHASNC"/>
</dbReference>
<organism evidence="5 6">
    <name type="scientific">Paraburkholderia saeva</name>
    <dbReference type="NCBI Taxonomy" id="2777537"/>
    <lineage>
        <taxon>Bacteria</taxon>
        <taxon>Pseudomonadati</taxon>
        <taxon>Pseudomonadota</taxon>
        <taxon>Betaproteobacteria</taxon>
        <taxon>Burkholderiales</taxon>
        <taxon>Burkholderiaceae</taxon>
        <taxon>Paraburkholderia</taxon>
    </lineage>
</organism>
<name>A0A9N8X185_9BURK</name>
<dbReference type="GO" id="GO:0043565">
    <property type="term" value="F:sequence-specific DNA binding"/>
    <property type="evidence" value="ECO:0007669"/>
    <property type="project" value="InterPro"/>
</dbReference>
<evidence type="ECO:0000256" key="2">
    <source>
        <dbReference type="ARBA" id="ARBA00023125"/>
    </source>
</evidence>
<dbReference type="SMART" id="SM00895">
    <property type="entry name" value="FCD"/>
    <property type="match status" value="1"/>
</dbReference>
<keyword evidence="6" id="KW-1185">Reference proteome</keyword>
<dbReference type="InterPro" id="IPR011711">
    <property type="entry name" value="GntR_C"/>
</dbReference>
<keyword evidence="1" id="KW-0805">Transcription regulation</keyword>
<dbReference type="EMBL" id="CAJQZC010000004">
    <property type="protein sequence ID" value="CAG4897967.1"/>
    <property type="molecule type" value="Genomic_DNA"/>
</dbReference>
<dbReference type="SUPFAM" id="SSF48008">
    <property type="entry name" value="GntR ligand-binding domain-like"/>
    <property type="match status" value="1"/>
</dbReference>
<keyword evidence="2" id="KW-0238">DNA-binding</keyword>
<dbReference type="Proteomes" id="UP000789704">
    <property type="component" value="Unassembled WGS sequence"/>
</dbReference>